<evidence type="ECO:0000256" key="4">
    <source>
        <dbReference type="ARBA" id="ARBA00023002"/>
    </source>
</evidence>
<comment type="caution">
    <text evidence="8">The sequence shown here is derived from an EMBL/GenBank/DDBJ whole genome shotgun (WGS) entry which is preliminary data.</text>
</comment>
<feature type="transmembrane region" description="Helical" evidence="6">
    <location>
        <begin position="1243"/>
        <end position="1263"/>
    </location>
</feature>
<organism evidence="8 9">
    <name type="scientific">Aspergillus udagawae</name>
    <dbReference type="NCBI Taxonomy" id="91492"/>
    <lineage>
        <taxon>Eukaryota</taxon>
        <taxon>Fungi</taxon>
        <taxon>Dikarya</taxon>
        <taxon>Ascomycota</taxon>
        <taxon>Pezizomycotina</taxon>
        <taxon>Eurotiomycetes</taxon>
        <taxon>Eurotiomycetidae</taxon>
        <taxon>Eurotiales</taxon>
        <taxon>Aspergillaceae</taxon>
        <taxon>Aspergillus</taxon>
        <taxon>Aspergillus subgen. Fumigati</taxon>
    </lineage>
</organism>
<protein>
    <submittedName>
        <fullName evidence="8">Bifunctional solanapyrone synthase</fullName>
    </submittedName>
</protein>
<feature type="domain" description="FAD-binding PCMH-type" evidence="7">
    <location>
        <begin position="51"/>
        <end position="222"/>
    </location>
</feature>
<dbReference type="Gene3D" id="3.30.465.10">
    <property type="match status" value="1"/>
</dbReference>
<sequence>MASLVNSLVNALTGNSDSLCTVLADHGFQVEYPLSLSYAHDLTNYWSAACSDLHPECMVAPKNAQEMSDVITALGYTQDQFAVKSGGHSPNLGFSSTQGGLLIVTKNLDQVVYDPSTQTAVVGPGQRWEDVQGKLEGTGRAVVGGRLGGVGVGGLLLGGGLSYLSPQYGWAANNILSYEVVLANGTIVDASAEENSDLFAALKGGGSSFGVVTSYTVQTRPMDHPVWGGNYIFSGVDTAKMLAALQDFVEYYPDEKASIILTREHAPLLDIWVMFLFYNGEKPPAGIFDNFTALHPVDQTRTYDSYADLLKNGDKYILHGSRYSIAGETIPVPKDMSPEVLQSIFDFWLDVNNEVLLETGMVGTIDFQPFPRSIAQKALELGGDLLGFPPDQDYILLQITLQWTLALSDARMHDATQKLFKGFGRLITEHIANETLPNVYRPLYMNDIGADQDYWGRLRTRDRALQTRLRYDPKGFFQTRTNIEPITCANQILHVWFYWVMENRRPSNGLSNDLWSEIRGLLKEQNERLRIQNRLLQQLLLGGDKATGTDTNQYNLPDDDKRDVSIEDAPQRDGRNKSQTSLKSYLKRDDSDSEFQGQGQTLLYAADETLKYPRIYYFVDEGNRPRLHRLSTVLSADTSWKYWKPVAPAGISYPGQYQSYPGAGYPDYIPEWETKRTRDGWCHIDGERLEDEIHVPSGSIYSGKARLVPYSLNCSTSIPSEWVGELGSGFHGGFGKHMVDTIQLLLTLLGNLYAVPCDGRVQFAFDRCQLRNLSPSSLSSHLERLQLFFKTLEASNGRVQIVDLDDWMHAAIYERVTAYPEEWKVILRSKDPRILAVPALEADLRKVNIRPTRFYYTSGNGKPTEVKWREMGHWNRIISCVGLNAVPPLFEYEFDALCHILFRSSTGEKFQYADLVPGILRTHISCVKRRRSRNDSADAPEPFHITWCRIDDTKPSSKSTWRSGELYGSKASISELHLSEVAFTLGFIPSQRTLWSNTQTGKTETVDRSHWCLIHLAPSHFRRLDDSIHRRRQDDPRTAPFTTAITLIEEALQNAANDWDRIANHFDLVLNQNDSVFNPDLHDRFLFDDASFSRSRYYFWLMDSLEGFTSAVSDAIHEWEVYWWARKDVFEDYEAFYLDKWRKTKVELGSPKPPQNPPLLEDSVKRVDIHVARLREILSRLETLRDRTMTLRDGLFNASAVIESRAATQLGENVKLLTYVSIFYLPLSYCAALWSINRDFNQVAFAIVTALLALGTYALVLNLNNVVFLIRNTYRKLRTPILEAMKDDPHEQWANLGSSFSGFMPERHGDQPSEWMVLLYALLMGTEKLKFWKRGHCDPIGDKLERK</sequence>
<keyword evidence="2" id="KW-0285">Flavoprotein</keyword>
<evidence type="ECO:0000256" key="1">
    <source>
        <dbReference type="ARBA" id="ARBA00005466"/>
    </source>
</evidence>
<feature type="compositionally biased region" description="Basic and acidic residues" evidence="5">
    <location>
        <begin position="558"/>
        <end position="576"/>
    </location>
</feature>
<dbReference type="PROSITE" id="PS51387">
    <property type="entry name" value="FAD_PCMH"/>
    <property type="match status" value="1"/>
</dbReference>
<dbReference type="Gene3D" id="3.40.462.20">
    <property type="match status" value="1"/>
</dbReference>
<dbReference type="InterPro" id="IPR036318">
    <property type="entry name" value="FAD-bd_PCMH-like_sf"/>
</dbReference>
<keyword evidence="4" id="KW-0560">Oxidoreductase</keyword>
<evidence type="ECO:0000256" key="2">
    <source>
        <dbReference type="ARBA" id="ARBA00022630"/>
    </source>
</evidence>
<gene>
    <name evidence="8" type="ORF">IFM53868_07456</name>
</gene>
<dbReference type="InterPro" id="IPR006094">
    <property type="entry name" value="Oxid_FAD_bind_N"/>
</dbReference>
<keyword evidence="6" id="KW-0812">Transmembrane</keyword>
<keyword evidence="3" id="KW-0274">FAD</keyword>
<evidence type="ECO:0000313" key="8">
    <source>
        <dbReference type="EMBL" id="GFF94189.1"/>
    </source>
</evidence>
<evidence type="ECO:0000256" key="6">
    <source>
        <dbReference type="SAM" id="Phobius"/>
    </source>
</evidence>
<dbReference type="InterPro" id="IPR050416">
    <property type="entry name" value="FAD-linked_Oxidoreductase"/>
</dbReference>
<feature type="region of interest" description="Disordered" evidence="5">
    <location>
        <begin position="547"/>
        <end position="594"/>
    </location>
</feature>
<keyword evidence="6" id="KW-1133">Transmembrane helix</keyword>
<reference evidence="8 9" key="1">
    <citation type="submission" date="2020-01" db="EMBL/GenBank/DDBJ databases">
        <title>Draft genome sequence of Aspergillus udagawae IFM 53868.</title>
        <authorList>
            <person name="Takahashi H."/>
            <person name="Yaguchi T."/>
        </authorList>
    </citation>
    <scope>NUCLEOTIDE SEQUENCE [LARGE SCALE GENOMIC DNA]</scope>
    <source>
        <strain evidence="8 9">IFM 53868</strain>
    </source>
</reference>
<evidence type="ECO:0000256" key="5">
    <source>
        <dbReference type="SAM" id="MobiDB-lite"/>
    </source>
</evidence>
<dbReference type="InterPro" id="IPR016166">
    <property type="entry name" value="FAD-bd_PCMH"/>
</dbReference>
<evidence type="ECO:0000259" key="7">
    <source>
        <dbReference type="PROSITE" id="PS51387"/>
    </source>
</evidence>
<dbReference type="EMBL" id="BLKG01000097">
    <property type="protein sequence ID" value="GFF94189.1"/>
    <property type="molecule type" value="Genomic_DNA"/>
</dbReference>
<dbReference type="PANTHER" id="PTHR42973:SF13">
    <property type="entry name" value="FAD-BINDING PCMH-TYPE DOMAIN-CONTAINING PROTEIN"/>
    <property type="match status" value="1"/>
</dbReference>
<dbReference type="PANTHER" id="PTHR42973">
    <property type="entry name" value="BINDING OXIDOREDUCTASE, PUTATIVE (AFU_ORTHOLOGUE AFUA_1G17690)-RELATED"/>
    <property type="match status" value="1"/>
</dbReference>
<dbReference type="Proteomes" id="UP000465266">
    <property type="component" value="Unassembled WGS sequence"/>
</dbReference>
<evidence type="ECO:0000256" key="3">
    <source>
        <dbReference type="ARBA" id="ARBA00022827"/>
    </source>
</evidence>
<evidence type="ECO:0000313" key="9">
    <source>
        <dbReference type="Proteomes" id="UP000465266"/>
    </source>
</evidence>
<name>A0ABQ1B5M1_9EURO</name>
<accession>A0ABQ1B5M1</accession>
<dbReference type="InterPro" id="IPR016169">
    <property type="entry name" value="FAD-bd_PCMH_sub2"/>
</dbReference>
<comment type="similarity">
    <text evidence="1">Belongs to the oxygen-dependent FAD-linked oxidoreductase family.</text>
</comment>
<keyword evidence="6" id="KW-0472">Membrane</keyword>
<keyword evidence="9" id="KW-1185">Reference proteome</keyword>
<dbReference type="Pfam" id="PF01565">
    <property type="entry name" value="FAD_binding_4"/>
    <property type="match status" value="1"/>
</dbReference>
<dbReference type="SUPFAM" id="SSF56176">
    <property type="entry name" value="FAD-binding/transporter-associated domain-like"/>
    <property type="match status" value="1"/>
</dbReference>
<proteinExistence type="inferred from homology"/>